<dbReference type="RefSeq" id="WP_230500354.1">
    <property type="nucleotide sequence ID" value="NZ_CAKJTJ010000004.1"/>
</dbReference>
<accession>A0ABM8YKF6</accession>
<keyword evidence="1" id="KW-0812">Transmembrane</keyword>
<keyword evidence="1" id="KW-1133">Transmembrane helix</keyword>
<organism evidence="2 3">
    <name type="scientific">Sutcliffiella rhizosphaerae</name>
    <dbReference type="NCBI Taxonomy" id="2880967"/>
    <lineage>
        <taxon>Bacteria</taxon>
        <taxon>Bacillati</taxon>
        <taxon>Bacillota</taxon>
        <taxon>Bacilli</taxon>
        <taxon>Bacillales</taxon>
        <taxon>Bacillaceae</taxon>
        <taxon>Sutcliffiella</taxon>
    </lineage>
</organism>
<dbReference type="EMBL" id="CAKJTJ010000004">
    <property type="protein sequence ID" value="CAG9620428.1"/>
    <property type="molecule type" value="Genomic_DNA"/>
</dbReference>
<feature type="transmembrane region" description="Helical" evidence="1">
    <location>
        <begin position="37"/>
        <end position="57"/>
    </location>
</feature>
<dbReference type="Proteomes" id="UP000789833">
    <property type="component" value="Unassembled WGS sequence"/>
</dbReference>
<sequence>MELSLFFLIPLFYLASYLILFWVFIDAKNKRGMNIGCLWALIVLATGPLGLIAYLIVRNAD</sequence>
<evidence type="ECO:0000313" key="2">
    <source>
        <dbReference type="EMBL" id="CAG9620428.1"/>
    </source>
</evidence>
<evidence type="ECO:0008006" key="4">
    <source>
        <dbReference type="Google" id="ProtNLM"/>
    </source>
</evidence>
<protein>
    <recommendedName>
        <fullName evidence="4">Cardiolipin synthase N-terminal domain-containing protein</fullName>
    </recommendedName>
</protein>
<name>A0ABM8YKF6_9BACI</name>
<feature type="transmembrane region" description="Helical" evidence="1">
    <location>
        <begin position="6"/>
        <end position="25"/>
    </location>
</feature>
<gene>
    <name evidence="2" type="ORF">BACCIP111883_01196</name>
</gene>
<proteinExistence type="predicted"/>
<evidence type="ECO:0000256" key="1">
    <source>
        <dbReference type="SAM" id="Phobius"/>
    </source>
</evidence>
<keyword evidence="3" id="KW-1185">Reference proteome</keyword>
<reference evidence="2 3" key="1">
    <citation type="submission" date="2021-10" db="EMBL/GenBank/DDBJ databases">
        <authorList>
            <person name="Criscuolo A."/>
        </authorList>
    </citation>
    <scope>NUCLEOTIDE SEQUENCE [LARGE SCALE GENOMIC DNA]</scope>
    <source>
        <strain evidence="3">CIP 111883</strain>
    </source>
</reference>
<evidence type="ECO:0000313" key="3">
    <source>
        <dbReference type="Proteomes" id="UP000789833"/>
    </source>
</evidence>
<keyword evidence="1" id="KW-0472">Membrane</keyword>
<comment type="caution">
    <text evidence="2">The sequence shown here is derived from an EMBL/GenBank/DDBJ whole genome shotgun (WGS) entry which is preliminary data.</text>
</comment>